<evidence type="ECO:0000313" key="2">
    <source>
        <dbReference type="Proteomes" id="UP000192927"/>
    </source>
</evidence>
<dbReference type="AlphaFoldDB" id="A0A1W5D7U2"/>
<keyword evidence="2" id="KW-1185">Reference proteome</keyword>
<evidence type="ECO:0000313" key="1">
    <source>
        <dbReference type="EMBL" id="SLM39115.1"/>
    </source>
</evidence>
<dbReference type="Proteomes" id="UP000192927">
    <property type="component" value="Unassembled WGS sequence"/>
</dbReference>
<feature type="non-terminal residue" evidence="1">
    <location>
        <position position="66"/>
    </location>
</feature>
<protein>
    <submittedName>
        <fullName evidence="1">Uncharacterized protein</fullName>
    </submittedName>
</protein>
<name>A0A1W5D7U2_9LECA</name>
<organism evidence="1 2">
    <name type="scientific">Lasallia pustulata</name>
    <dbReference type="NCBI Taxonomy" id="136370"/>
    <lineage>
        <taxon>Eukaryota</taxon>
        <taxon>Fungi</taxon>
        <taxon>Dikarya</taxon>
        <taxon>Ascomycota</taxon>
        <taxon>Pezizomycotina</taxon>
        <taxon>Lecanoromycetes</taxon>
        <taxon>OSLEUM clade</taxon>
        <taxon>Umbilicariomycetidae</taxon>
        <taxon>Umbilicariales</taxon>
        <taxon>Umbilicariaceae</taxon>
        <taxon>Lasallia</taxon>
    </lineage>
</organism>
<reference evidence="2" key="1">
    <citation type="submission" date="2017-03" db="EMBL/GenBank/DDBJ databases">
        <authorList>
            <person name="Sharma R."/>
            <person name="Thines M."/>
        </authorList>
    </citation>
    <scope>NUCLEOTIDE SEQUENCE [LARGE SCALE GENOMIC DNA]</scope>
</reference>
<proteinExistence type="predicted"/>
<dbReference type="EMBL" id="FWEW01003357">
    <property type="protein sequence ID" value="SLM39115.1"/>
    <property type="molecule type" value="Genomic_DNA"/>
</dbReference>
<sequence length="66" mass="7615">MSEMWGIESVAGRDGWWLDNEEGLSDMPILREIRRMGEERGKGGEKGDFKQALRDMRAIFSKLNVK</sequence>
<accession>A0A1W5D7U2</accession>